<feature type="domain" description="Pyridoxine 5'-phosphate oxidase dimerisation C-terminal" evidence="8">
    <location>
        <begin position="189"/>
        <end position="250"/>
    </location>
</feature>
<dbReference type="SUPFAM" id="SSF50475">
    <property type="entry name" value="FMN-binding split barrel"/>
    <property type="match status" value="1"/>
</dbReference>
<dbReference type="Gene3D" id="2.30.110.10">
    <property type="entry name" value="Electron Transport, Fmn-binding Protein, Chain A"/>
    <property type="match status" value="1"/>
</dbReference>
<feature type="binding site" evidence="6">
    <location>
        <position position="96"/>
    </location>
    <ligand>
        <name>FMN</name>
        <dbReference type="ChEBI" id="CHEBI:58210"/>
    </ligand>
</feature>
<dbReference type="HOGENOM" id="CLU_032263_2_2_11"/>
<dbReference type="KEGG" id="kse:Ksed_24050"/>
<organism evidence="9 10">
    <name type="scientific">Kytococcus sedentarius (strain ATCC 14392 / DSM 20547 / JCM 11482 / CCUG 33030 / NBRC 15357 / NCTC 11040 / CCM 314 / 541)</name>
    <name type="common">Micrococcus sedentarius</name>
    <dbReference type="NCBI Taxonomy" id="478801"/>
    <lineage>
        <taxon>Bacteria</taxon>
        <taxon>Bacillati</taxon>
        <taxon>Actinomycetota</taxon>
        <taxon>Actinomycetes</taxon>
        <taxon>Micrococcales</taxon>
        <taxon>Kytococcaceae</taxon>
        <taxon>Kytococcus</taxon>
    </lineage>
</organism>
<evidence type="ECO:0000313" key="10">
    <source>
        <dbReference type="Proteomes" id="UP000006666"/>
    </source>
</evidence>
<dbReference type="InterPro" id="IPR019576">
    <property type="entry name" value="Pyridoxamine_oxidase_dimer_C"/>
</dbReference>
<dbReference type="NCBIfam" id="NF004231">
    <property type="entry name" value="PRK05679.1"/>
    <property type="match status" value="1"/>
</dbReference>
<dbReference type="AlphaFoldDB" id="C7NFB9"/>
<dbReference type="GO" id="GO:0008615">
    <property type="term" value="P:pyridoxine biosynthetic process"/>
    <property type="evidence" value="ECO:0007669"/>
    <property type="project" value="UniProtKB-UniRule"/>
</dbReference>
<dbReference type="eggNOG" id="COG0259">
    <property type="taxonomic scope" value="Bacteria"/>
</dbReference>
<keyword evidence="10" id="KW-1185">Reference proteome</keyword>
<feature type="domain" description="Pyridoxamine 5'-phosphate oxidase N-terminal" evidence="7">
    <location>
        <begin position="54"/>
        <end position="165"/>
    </location>
</feature>
<feature type="binding site" evidence="6">
    <location>
        <begin position="89"/>
        <end position="90"/>
    </location>
    <ligand>
        <name>FMN</name>
        <dbReference type="ChEBI" id="CHEBI:58210"/>
    </ligand>
</feature>
<comment type="cofactor">
    <cofactor evidence="6">
        <name>FMN</name>
        <dbReference type="ChEBI" id="CHEBI:58210"/>
    </cofactor>
    <text evidence="6">Binds 1 FMN per subunit.</text>
</comment>
<evidence type="ECO:0000259" key="8">
    <source>
        <dbReference type="Pfam" id="PF10590"/>
    </source>
</evidence>
<name>C7NFB9_KYTSD</name>
<sequence length="250" mass="28384">MHPSELARRRGRRLERLEYTGEGLDPESLPPAPWSVIDEWVSAAHHRALERGDVPEPAAVALATVDADGAPDVRTVLCRDIAPQGLRLFTSLVSAKAEQIAADPRVAVTWTWPSMFRALRFRGVAEELPRDQVDEYFRQRPWGARIGAHVSHQSHAMATRQELVDREAELATRWPDRSRPDDVPTPGHWGGYLVRPYQVEVWTGRQSRLHDRCRWELVEPLDPTQSAADQRALLLPLDDETAWTHTLLQP</sequence>
<dbReference type="InterPro" id="IPR011576">
    <property type="entry name" value="Pyridox_Oxase_N"/>
</dbReference>
<evidence type="ECO:0000313" key="9">
    <source>
        <dbReference type="EMBL" id="ACV07372.1"/>
    </source>
</evidence>
<dbReference type="Proteomes" id="UP000006666">
    <property type="component" value="Chromosome"/>
</dbReference>
<feature type="binding site" evidence="6">
    <location>
        <begin position="153"/>
        <end position="154"/>
    </location>
    <ligand>
        <name>FMN</name>
        <dbReference type="ChEBI" id="CHEBI:58210"/>
    </ligand>
</feature>
<dbReference type="PANTHER" id="PTHR10851:SF0">
    <property type="entry name" value="PYRIDOXINE-5'-PHOSPHATE OXIDASE"/>
    <property type="match status" value="1"/>
</dbReference>
<evidence type="ECO:0000256" key="5">
    <source>
        <dbReference type="NCBIfam" id="TIGR00558"/>
    </source>
</evidence>
<evidence type="ECO:0000256" key="3">
    <source>
        <dbReference type="ARBA" id="ARBA00022643"/>
    </source>
</evidence>
<dbReference type="STRING" id="478801.Ksed_24050"/>
<dbReference type="PANTHER" id="PTHR10851">
    <property type="entry name" value="PYRIDOXINE-5-PHOSPHATE OXIDASE"/>
    <property type="match status" value="1"/>
</dbReference>
<gene>
    <name evidence="9" type="ordered locus">Ksed_24050</name>
</gene>
<keyword evidence="3 6" id="KW-0288">FMN</keyword>
<dbReference type="EMBL" id="CP001686">
    <property type="protein sequence ID" value="ACV07372.1"/>
    <property type="molecule type" value="Genomic_DNA"/>
</dbReference>
<comment type="similarity">
    <text evidence="1">Belongs to the pyridoxamine 5'-phosphate oxidase family.</text>
</comment>
<dbReference type="InterPro" id="IPR000659">
    <property type="entry name" value="Pyridox_Oxase"/>
</dbReference>
<evidence type="ECO:0000259" key="7">
    <source>
        <dbReference type="Pfam" id="PF01243"/>
    </source>
</evidence>
<reference evidence="9 10" key="1">
    <citation type="journal article" date="2009" name="Stand. Genomic Sci.">
        <title>Complete genome sequence of Kytococcus sedentarius type strain (541).</title>
        <authorList>
            <person name="Sims D."/>
            <person name="Brettin T."/>
            <person name="Detter J.C."/>
            <person name="Han C."/>
            <person name="Lapidus A."/>
            <person name="Copeland A."/>
            <person name="Glavina Del Rio T."/>
            <person name="Nolan M."/>
            <person name="Chen F."/>
            <person name="Lucas S."/>
            <person name="Tice H."/>
            <person name="Cheng J.F."/>
            <person name="Bruce D."/>
            <person name="Goodwin L."/>
            <person name="Pitluck S."/>
            <person name="Ovchinnikova G."/>
            <person name="Pati A."/>
            <person name="Ivanova N."/>
            <person name="Mavrommatis K."/>
            <person name="Chen A."/>
            <person name="Palaniappan K."/>
            <person name="D'haeseleer P."/>
            <person name="Chain P."/>
            <person name="Bristow J."/>
            <person name="Eisen J.A."/>
            <person name="Markowitz V."/>
            <person name="Hugenholtz P."/>
            <person name="Schneider S."/>
            <person name="Goker M."/>
            <person name="Pukall R."/>
            <person name="Kyrpides N.C."/>
            <person name="Klenk H.P."/>
        </authorList>
    </citation>
    <scope>NUCLEOTIDE SEQUENCE [LARGE SCALE GENOMIC DNA]</scope>
    <source>
        <strain evidence="10">ATCC 14392 / DSM 20547 / JCM 11482 / CCUG 33030 / NBRC 15357 / NCTC 11040 / CCM 314 / 541</strain>
    </source>
</reference>
<keyword evidence="4" id="KW-0560">Oxidoreductase</keyword>
<dbReference type="GO" id="GO:0004733">
    <property type="term" value="F:pyridoxamine phosphate oxidase activity"/>
    <property type="evidence" value="ECO:0007669"/>
    <property type="project" value="UniProtKB-UniRule"/>
</dbReference>
<evidence type="ECO:0000256" key="6">
    <source>
        <dbReference type="PIRSR" id="PIRSR000190-2"/>
    </source>
</evidence>
<dbReference type="InterPro" id="IPR012349">
    <property type="entry name" value="Split_barrel_FMN-bd"/>
</dbReference>
<evidence type="ECO:0000256" key="4">
    <source>
        <dbReference type="ARBA" id="ARBA00023002"/>
    </source>
</evidence>
<accession>C7NFB9</accession>
<evidence type="ECO:0000256" key="1">
    <source>
        <dbReference type="ARBA" id="ARBA00007301"/>
    </source>
</evidence>
<feature type="binding site" evidence="6">
    <location>
        <position position="202"/>
    </location>
    <ligand>
        <name>FMN</name>
        <dbReference type="ChEBI" id="CHEBI:58210"/>
    </ligand>
</feature>
<dbReference type="GO" id="GO:0010181">
    <property type="term" value="F:FMN binding"/>
    <property type="evidence" value="ECO:0007669"/>
    <property type="project" value="UniProtKB-UniRule"/>
</dbReference>
<feature type="binding site" evidence="6">
    <location>
        <position position="212"/>
    </location>
    <ligand>
        <name>FMN</name>
        <dbReference type="ChEBI" id="CHEBI:58210"/>
    </ligand>
</feature>
<dbReference type="Pfam" id="PF10590">
    <property type="entry name" value="PNP_phzG_C"/>
    <property type="match status" value="1"/>
</dbReference>
<dbReference type="EC" id="1.4.3.5" evidence="5"/>
<proteinExistence type="inferred from homology"/>
<dbReference type="Pfam" id="PF01243">
    <property type="entry name" value="PNPOx_N"/>
    <property type="match status" value="1"/>
</dbReference>
<protein>
    <recommendedName>
        <fullName evidence="5">Pyridoxamine 5'-phosphate oxidase</fullName>
        <ecNumber evidence="5">1.4.3.5</ecNumber>
    </recommendedName>
</protein>
<dbReference type="RefSeq" id="WP_015780301.1">
    <property type="nucleotide sequence ID" value="NC_013169.1"/>
</dbReference>
<dbReference type="NCBIfam" id="TIGR00558">
    <property type="entry name" value="pdxH"/>
    <property type="match status" value="1"/>
</dbReference>
<dbReference type="PIRSF" id="PIRSF000190">
    <property type="entry name" value="Pyd_amn-ph_oxd"/>
    <property type="match status" value="1"/>
</dbReference>
<keyword evidence="2" id="KW-0285">Flavoprotein</keyword>
<evidence type="ECO:0000256" key="2">
    <source>
        <dbReference type="ARBA" id="ARBA00022630"/>
    </source>
</evidence>